<proteinExistence type="predicted"/>
<dbReference type="OrthoDB" id="5858093at2759"/>
<sequence length="117" mass="13154">MGTIVGCLLCLFVAIVQKKAKLFYPFIALQVTIAFMTAVSMAMLAIAVACNTKYILRHVVDTSGAETHYKRSAVILLSVLSLTLCLQLWYLRTVCSCFRYFTDVAQFKLKQEQGIYI</sequence>
<keyword evidence="1" id="KW-1133">Transmembrane helix</keyword>
<keyword evidence="1" id="KW-0812">Transmembrane</keyword>
<reference evidence="2 3" key="1">
    <citation type="submission" date="2018-11" db="EMBL/GenBank/DDBJ databases">
        <authorList>
            <consortium name="Pathogen Informatics"/>
        </authorList>
    </citation>
    <scope>NUCLEOTIDE SEQUENCE [LARGE SCALE GENOMIC DNA]</scope>
</reference>
<evidence type="ECO:0000313" key="2">
    <source>
        <dbReference type="EMBL" id="VDO18909.1"/>
    </source>
</evidence>
<accession>A0A183F2Y9</accession>
<dbReference type="AlphaFoldDB" id="A0A183F2Y9"/>
<evidence type="ECO:0000256" key="1">
    <source>
        <dbReference type="SAM" id="Phobius"/>
    </source>
</evidence>
<dbReference type="Proteomes" id="UP000050761">
    <property type="component" value="Unassembled WGS sequence"/>
</dbReference>
<feature type="transmembrane region" description="Helical" evidence="1">
    <location>
        <begin position="73"/>
        <end position="91"/>
    </location>
</feature>
<feature type="transmembrane region" description="Helical" evidence="1">
    <location>
        <begin position="28"/>
        <end position="52"/>
    </location>
</feature>
<organism evidence="3 4">
    <name type="scientific">Heligmosomoides polygyrus</name>
    <name type="common">Parasitic roundworm</name>
    <dbReference type="NCBI Taxonomy" id="6339"/>
    <lineage>
        <taxon>Eukaryota</taxon>
        <taxon>Metazoa</taxon>
        <taxon>Ecdysozoa</taxon>
        <taxon>Nematoda</taxon>
        <taxon>Chromadorea</taxon>
        <taxon>Rhabditida</taxon>
        <taxon>Rhabditina</taxon>
        <taxon>Rhabditomorpha</taxon>
        <taxon>Strongyloidea</taxon>
        <taxon>Heligmosomidae</taxon>
        <taxon>Heligmosomoides</taxon>
    </lineage>
</organism>
<dbReference type="EMBL" id="UZAH01000380">
    <property type="protein sequence ID" value="VDO18909.1"/>
    <property type="molecule type" value="Genomic_DNA"/>
</dbReference>
<name>A0A183F2Y9_HELPZ</name>
<reference evidence="4" key="2">
    <citation type="submission" date="2019-09" db="UniProtKB">
        <authorList>
            <consortium name="WormBaseParasite"/>
        </authorList>
    </citation>
    <scope>IDENTIFICATION</scope>
</reference>
<evidence type="ECO:0000313" key="3">
    <source>
        <dbReference type="Proteomes" id="UP000050761"/>
    </source>
</evidence>
<keyword evidence="3" id="KW-1185">Reference proteome</keyword>
<dbReference type="WBParaSite" id="HPBE_0000052601-mRNA-1">
    <property type="protein sequence ID" value="HPBE_0000052601-mRNA-1"/>
    <property type="gene ID" value="HPBE_0000052601"/>
</dbReference>
<protein>
    <submittedName>
        <fullName evidence="2 4">Uncharacterized protein</fullName>
    </submittedName>
</protein>
<evidence type="ECO:0000313" key="4">
    <source>
        <dbReference type="WBParaSite" id="HPBE_0000052601-mRNA-1"/>
    </source>
</evidence>
<gene>
    <name evidence="2" type="ORF">HPBE_LOCUS527</name>
</gene>
<keyword evidence="1" id="KW-0472">Membrane</keyword>
<accession>A0A3P7TFU5</accession>